<dbReference type="InterPro" id="IPR036938">
    <property type="entry name" value="PAP2/HPO_sf"/>
</dbReference>
<accession>A0AAE0KU65</accession>
<evidence type="ECO:0000313" key="2">
    <source>
        <dbReference type="Proteomes" id="UP001190700"/>
    </source>
</evidence>
<proteinExistence type="predicted"/>
<comment type="caution">
    <text evidence="1">The sequence shown here is derived from an EMBL/GenBank/DDBJ whole genome shotgun (WGS) entry which is preliminary data.</text>
</comment>
<dbReference type="Gene3D" id="1.20.144.10">
    <property type="entry name" value="Phosphatidic acid phosphatase type 2/haloperoxidase"/>
    <property type="match status" value="1"/>
</dbReference>
<keyword evidence="2" id="KW-1185">Reference proteome</keyword>
<name>A0AAE0KU65_9CHLO</name>
<dbReference type="EMBL" id="LGRX02017331">
    <property type="protein sequence ID" value="KAK3260897.1"/>
    <property type="molecule type" value="Genomic_DNA"/>
</dbReference>
<dbReference type="AlphaFoldDB" id="A0AAE0KU65"/>
<dbReference type="SUPFAM" id="SSF48317">
    <property type="entry name" value="Acid phosphatase/Vanadium-dependent haloperoxidase"/>
    <property type="match status" value="1"/>
</dbReference>
<organism evidence="1 2">
    <name type="scientific">Cymbomonas tetramitiformis</name>
    <dbReference type="NCBI Taxonomy" id="36881"/>
    <lineage>
        <taxon>Eukaryota</taxon>
        <taxon>Viridiplantae</taxon>
        <taxon>Chlorophyta</taxon>
        <taxon>Pyramimonadophyceae</taxon>
        <taxon>Pyramimonadales</taxon>
        <taxon>Pyramimonadaceae</taxon>
        <taxon>Cymbomonas</taxon>
    </lineage>
</organism>
<reference evidence="1 2" key="1">
    <citation type="journal article" date="2015" name="Genome Biol. Evol.">
        <title>Comparative Genomics of a Bacterivorous Green Alga Reveals Evolutionary Causalities and Consequences of Phago-Mixotrophic Mode of Nutrition.</title>
        <authorList>
            <person name="Burns J.A."/>
            <person name="Paasch A."/>
            <person name="Narechania A."/>
            <person name="Kim E."/>
        </authorList>
    </citation>
    <scope>NUCLEOTIDE SEQUENCE [LARGE SCALE GENOMIC DNA]</scope>
    <source>
        <strain evidence="1 2">PLY_AMNH</strain>
    </source>
</reference>
<gene>
    <name evidence="1" type="ORF">CYMTET_30170</name>
</gene>
<protein>
    <submittedName>
        <fullName evidence="1">Uncharacterized protein</fullName>
    </submittedName>
</protein>
<sequence>MQEKIYVSGRFERGELQEVAILEGRSSRAVHCVEEFFQKVVLPVLASARTGDDNSAGDMAAAQTAPANPVSPAVLSARGQLAIHALFCTITASGRVLADAHWVTDTMSGAALGLGLASICLPENKRSDAPEAANKDRATGFIPRDWHQESLDHMMAELREIVMDVGAGLDAAPFQ</sequence>
<dbReference type="Proteomes" id="UP001190700">
    <property type="component" value="Unassembled WGS sequence"/>
</dbReference>
<evidence type="ECO:0000313" key="1">
    <source>
        <dbReference type="EMBL" id="KAK3260897.1"/>
    </source>
</evidence>